<dbReference type="Proteomes" id="UP000813423">
    <property type="component" value="Unassembled WGS sequence"/>
</dbReference>
<comment type="caution">
    <text evidence="1">The sequence shown here is derived from an EMBL/GenBank/DDBJ whole genome shotgun (WGS) entry which is preliminary data.</text>
</comment>
<protein>
    <recommendedName>
        <fullName evidence="3">Sterigmatocystin biosynthesis cytochrome P450 monooxygenase</fullName>
    </recommendedName>
</protein>
<proteinExistence type="predicted"/>
<gene>
    <name evidence="1" type="ORF">KXV57_005015</name>
</gene>
<organism evidence="1 2">
    <name type="scientific">Aspergillus fumigatus</name>
    <name type="common">Neosartorya fumigata</name>
    <dbReference type="NCBI Taxonomy" id="746128"/>
    <lineage>
        <taxon>Eukaryota</taxon>
        <taxon>Fungi</taxon>
        <taxon>Dikarya</taxon>
        <taxon>Ascomycota</taxon>
        <taxon>Pezizomycotina</taxon>
        <taxon>Eurotiomycetes</taxon>
        <taxon>Eurotiomycetidae</taxon>
        <taxon>Eurotiales</taxon>
        <taxon>Aspergillaceae</taxon>
        <taxon>Aspergillus</taxon>
        <taxon>Aspergillus subgen. Fumigati</taxon>
    </lineage>
</organism>
<reference evidence="1" key="1">
    <citation type="submission" date="2021-08" db="EMBL/GenBank/DDBJ databases">
        <title>Global Aspergillus fumigatus from environmental and clinical sources.</title>
        <authorList>
            <person name="Barber A."/>
            <person name="Sae-Ong T."/>
        </authorList>
    </citation>
    <scope>NUCLEOTIDE SEQUENCE</scope>
    <source>
        <strain evidence="1">NRZ-2016-071</strain>
    </source>
</reference>
<dbReference type="EMBL" id="JAIBSC010000032">
    <property type="protein sequence ID" value="KAH1906954.1"/>
    <property type="molecule type" value="Genomic_DNA"/>
</dbReference>
<dbReference type="GO" id="GO:0005506">
    <property type="term" value="F:iron ion binding"/>
    <property type="evidence" value="ECO:0007669"/>
    <property type="project" value="InterPro"/>
</dbReference>
<evidence type="ECO:0008006" key="3">
    <source>
        <dbReference type="Google" id="ProtNLM"/>
    </source>
</evidence>
<evidence type="ECO:0000313" key="1">
    <source>
        <dbReference type="EMBL" id="KAH1906954.1"/>
    </source>
</evidence>
<dbReference type="OMA" id="RFHRAND"/>
<dbReference type="SUPFAM" id="SSF48264">
    <property type="entry name" value="Cytochrome P450"/>
    <property type="match status" value="1"/>
</dbReference>
<dbReference type="AlphaFoldDB" id="A0A8H4IEB5"/>
<accession>A0A8H4IEB5</accession>
<dbReference type="GO" id="GO:0004497">
    <property type="term" value="F:monooxygenase activity"/>
    <property type="evidence" value="ECO:0007669"/>
    <property type="project" value="InterPro"/>
</dbReference>
<dbReference type="GO" id="GO:0016705">
    <property type="term" value="F:oxidoreductase activity, acting on paired donors, with incorporation or reduction of molecular oxygen"/>
    <property type="evidence" value="ECO:0007669"/>
    <property type="project" value="InterPro"/>
</dbReference>
<dbReference type="InterPro" id="IPR036396">
    <property type="entry name" value="Cyt_P450_sf"/>
</dbReference>
<dbReference type="Gene3D" id="1.10.630.10">
    <property type="entry name" value="Cytochrome P450"/>
    <property type="match status" value="1"/>
</dbReference>
<sequence length="129" mass="14512">MADRISTPATPCSLRGRLDLDLRSWHEKYDGVVRPGPDEVTFITAQAWKDIYGHGHLQLPKVQISTINGKNIFATNDVDHARFRKALSHAFSAKGLQAQECLVTRYIDKRIERLKGFTESGTAADMGKW</sequence>
<name>A0A8H4IEB5_ASPFM</name>
<dbReference type="GO" id="GO:0020037">
    <property type="term" value="F:heme binding"/>
    <property type="evidence" value="ECO:0007669"/>
    <property type="project" value="InterPro"/>
</dbReference>
<evidence type="ECO:0000313" key="2">
    <source>
        <dbReference type="Proteomes" id="UP000813423"/>
    </source>
</evidence>